<evidence type="ECO:0000256" key="1">
    <source>
        <dbReference type="SAM" id="Phobius"/>
    </source>
</evidence>
<sequence>MTALLGAATFALSGFLFIIFWATANPHTAFYGAAAAVHPIWNASQVLVIHCIAAIAGLLGAAGVHGLHAPKTGAWGLIGTACALVGQACFFADGVIAYDVFPPIARALPAAVDLDGFMFTGPKDSAYTAFAILFMIGYIVLGLSLLYFRALPAAPAPFLAEASAGALIVGGILVNLPPTAGFGGLCAGGIIWGAGASVLGALWAHAAVVAAGAKQEAAKGSGALHR</sequence>
<feature type="transmembrane region" description="Helical" evidence="1">
    <location>
        <begin position="158"/>
        <end position="176"/>
    </location>
</feature>
<evidence type="ECO:0000313" key="2">
    <source>
        <dbReference type="EMBL" id="KOO23451.1"/>
    </source>
</evidence>
<protein>
    <submittedName>
        <fullName evidence="2">Uncharacterized protein</fullName>
    </submittedName>
</protein>
<proteinExistence type="predicted"/>
<accession>A0A0M0JA77</accession>
<feature type="transmembrane region" description="Helical" evidence="1">
    <location>
        <begin position="74"/>
        <end position="98"/>
    </location>
</feature>
<name>A0A0M0JA77_9EUKA</name>
<keyword evidence="1" id="KW-1133">Transmembrane helix</keyword>
<feature type="transmembrane region" description="Helical" evidence="1">
    <location>
        <begin position="182"/>
        <end position="204"/>
    </location>
</feature>
<keyword evidence="3" id="KW-1185">Reference proteome</keyword>
<organism evidence="2 3">
    <name type="scientific">Chrysochromulina tobinii</name>
    <dbReference type="NCBI Taxonomy" id="1460289"/>
    <lineage>
        <taxon>Eukaryota</taxon>
        <taxon>Haptista</taxon>
        <taxon>Haptophyta</taxon>
        <taxon>Prymnesiophyceae</taxon>
        <taxon>Prymnesiales</taxon>
        <taxon>Chrysochromulinaceae</taxon>
        <taxon>Chrysochromulina</taxon>
    </lineage>
</organism>
<feature type="transmembrane region" description="Helical" evidence="1">
    <location>
        <begin position="126"/>
        <end position="146"/>
    </location>
</feature>
<reference evidence="3" key="1">
    <citation type="journal article" date="2015" name="PLoS Genet.">
        <title>Genome Sequence and Transcriptome Analyses of Chrysochromulina tobin: Metabolic Tools for Enhanced Algal Fitness in the Prominent Order Prymnesiales (Haptophyceae).</title>
        <authorList>
            <person name="Hovde B.T."/>
            <person name="Deodato C.R."/>
            <person name="Hunsperger H.M."/>
            <person name="Ryken S.A."/>
            <person name="Yost W."/>
            <person name="Jha R.K."/>
            <person name="Patterson J."/>
            <person name="Monnat R.J. Jr."/>
            <person name="Barlow S.B."/>
            <person name="Starkenburg S.R."/>
            <person name="Cattolico R.A."/>
        </authorList>
    </citation>
    <scope>NUCLEOTIDE SEQUENCE</scope>
    <source>
        <strain evidence="3">CCMP291</strain>
    </source>
</reference>
<dbReference type="EMBL" id="JWZX01003190">
    <property type="protein sequence ID" value="KOO23451.1"/>
    <property type="molecule type" value="Genomic_DNA"/>
</dbReference>
<dbReference type="Proteomes" id="UP000037460">
    <property type="component" value="Unassembled WGS sequence"/>
</dbReference>
<comment type="caution">
    <text evidence="2">The sequence shown here is derived from an EMBL/GenBank/DDBJ whole genome shotgun (WGS) entry which is preliminary data.</text>
</comment>
<dbReference type="AlphaFoldDB" id="A0A0M0JA77"/>
<keyword evidence="1" id="KW-0812">Transmembrane</keyword>
<feature type="transmembrane region" description="Helical" evidence="1">
    <location>
        <begin position="40"/>
        <end position="62"/>
    </location>
</feature>
<gene>
    <name evidence="2" type="ORF">Ctob_004051</name>
</gene>
<evidence type="ECO:0000313" key="3">
    <source>
        <dbReference type="Proteomes" id="UP000037460"/>
    </source>
</evidence>
<keyword evidence="1" id="KW-0472">Membrane</keyword>